<evidence type="ECO:0000256" key="1">
    <source>
        <dbReference type="ARBA" id="ARBA00023015"/>
    </source>
</evidence>
<evidence type="ECO:0000259" key="5">
    <source>
        <dbReference type="Pfam" id="PF00440"/>
    </source>
</evidence>
<protein>
    <submittedName>
        <fullName evidence="6">TetR/AcrR family transcriptional regulator</fullName>
    </submittedName>
</protein>
<dbReference type="Proteomes" id="UP001296706">
    <property type="component" value="Unassembled WGS sequence"/>
</dbReference>
<evidence type="ECO:0000256" key="4">
    <source>
        <dbReference type="SAM" id="MobiDB-lite"/>
    </source>
</evidence>
<evidence type="ECO:0000256" key="3">
    <source>
        <dbReference type="ARBA" id="ARBA00023163"/>
    </source>
</evidence>
<dbReference type="SUPFAM" id="SSF46689">
    <property type="entry name" value="Homeodomain-like"/>
    <property type="match status" value="1"/>
</dbReference>
<proteinExistence type="predicted"/>
<name>A0ABX1RDU5_9PSEU</name>
<sequence length="244" mass="26009">MSGGFVTVDGRAEDARQSAPDRGAATRDLILDAAERLFAERGLLATSNRQIGEAAGQGNNSVVGYHFGGRSELVLAVLRRHTAAVERLRGGLLAELRPESPLRDRVECMVRPLPAHLATLGGRTWHARFLAQAGTEPSLREVVRADAEASPTVGQALDGMVRLLPALPPGVRADRAEMSRQLVVHMCAERERSLHDGNAPARQAWESTTAGLIDALVGLWLAPVTPTACPDPAWRNTPGGSGVK</sequence>
<dbReference type="EMBL" id="JAAXKY010000033">
    <property type="protein sequence ID" value="NMH77961.1"/>
    <property type="molecule type" value="Genomic_DNA"/>
</dbReference>
<feature type="region of interest" description="Disordered" evidence="4">
    <location>
        <begin position="1"/>
        <end position="23"/>
    </location>
</feature>
<keyword evidence="1" id="KW-0805">Transcription regulation</keyword>
<dbReference type="InterPro" id="IPR009057">
    <property type="entry name" value="Homeodomain-like_sf"/>
</dbReference>
<dbReference type="PANTHER" id="PTHR30055">
    <property type="entry name" value="HTH-TYPE TRANSCRIPTIONAL REGULATOR RUTR"/>
    <property type="match status" value="1"/>
</dbReference>
<evidence type="ECO:0000313" key="7">
    <source>
        <dbReference type="Proteomes" id="UP001296706"/>
    </source>
</evidence>
<organism evidence="6 7">
    <name type="scientific">Pseudonocardia xinjiangensis</name>
    <dbReference type="NCBI Taxonomy" id="75289"/>
    <lineage>
        <taxon>Bacteria</taxon>
        <taxon>Bacillati</taxon>
        <taxon>Actinomycetota</taxon>
        <taxon>Actinomycetes</taxon>
        <taxon>Pseudonocardiales</taxon>
        <taxon>Pseudonocardiaceae</taxon>
        <taxon>Pseudonocardia</taxon>
    </lineage>
</organism>
<evidence type="ECO:0000256" key="2">
    <source>
        <dbReference type="ARBA" id="ARBA00023125"/>
    </source>
</evidence>
<evidence type="ECO:0000313" key="6">
    <source>
        <dbReference type="EMBL" id="NMH77961.1"/>
    </source>
</evidence>
<dbReference type="InterPro" id="IPR001647">
    <property type="entry name" value="HTH_TetR"/>
</dbReference>
<keyword evidence="7" id="KW-1185">Reference proteome</keyword>
<comment type="caution">
    <text evidence="6">The sequence shown here is derived from an EMBL/GenBank/DDBJ whole genome shotgun (WGS) entry which is preliminary data.</text>
</comment>
<keyword evidence="3" id="KW-0804">Transcription</keyword>
<gene>
    <name evidence="6" type="ORF">HF577_12810</name>
</gene>
<reference evidence="6 7" key="1">
    <citation type="submission" date="2020-04" db="EMBL/GenBank/DDBJ databases">
        <authorList>
            <person name="Klaysubun C."/>
            <person name="Duangmal K."/>
            <person name="Lipun K."/>
        </authorList>
    </citation>
    <scope>NUCLEOTIDE SEQUENCE [LARGE SCALE GENOMIC DNA]</scope>
    <source>
        <strain evidence="6 7">JCM 11839</strain>
    </source>
</reference>
<feature type="domain" description="HTH tetR-type" evidence="5">
    <location>
        <begin position="30"/>
        <end position="77"/>
    </location>
</feature>
<dbReference type="InterPro" id="IPR050109">
    <property type="entry name" value="HTH-type_TetR-like_transc_reg"/>
</dbReference>
<dbReference type="Pfam" id="PF00440">
    <property type="entry name" value="TetR_N"/>
    <property type="match status" value="1"/>
</dbReference>
<keyword evidence="2" id="KW-0238">DNA-binding</keyword>
<dbReference type="Gene3D" id="1.10.357.10">
    <property type="entry name" value="Tetracycline Repressor, domain 2"/>
    <property type="match status" value="1"/>
</dbReference>
<dbReference type="PANTHER" id="PTHR30055:SF234">
    <property type="entry name" value="HTH-TYPE TRANSCRIPTIONAL REGULATOR BETI"/>
    <property type="match status" value="1"/>
</dbReference>
<accession>A0ABX1RDU5</accession>